<comment type="caution">
    <text evidence="2">The sequence shown here is derived from an EMBL/GenBank/DDBJ whole genome shotgun (WGS) entry which is preliminary data.</text>
</comment>
<feature type="transmembrane region" description="Helical" evidence="1">
    <location>
        <begin position="85"/>
        <end position="104"/>
    </location>
</feature>
<keyword evidence="1" id="KW-1133">Transmembrane helix</keyword>
<dbReference type="EMBL" id="AFNH02000528">
    <property type="protein sequence ID" value="EZG67240.1"/>
    <property type="molecule type" value="Genomic_DNA"/>
</dbReference>
<dbReference type="Proteomes" id="UP000019763">
    <property type="component" value="Unassembled WGS sequence"/>
</dbReference>
<feature type="transmembrane region" description="Helical" evidence="1">
    <location>
        <begin position="173"/>
        <end position="192"/>
    </location>
</feature>
<feature type="transmembrane region" description="Helical" evidence="1">
    <location>
        <begin position="204"/>
        <end position="223"/>
    </location>
</feature>
<keyword evidence="1 2" id="KW-0812">Transmembrane</keyword>
<reference evidence="2" key="1">
    <citation type="submission" date="2013-12" db="EMBL/GenBank/DDBJ databases">
        <authorList>
            <person name="Omoto C.K."/>
            <person name="Sibley D."/>
            <person name="Venepally P."/>
            <person name="Hadjithomas M."/>
            <person name="Karamycheva S."/>
            <person name="Brunk B."/>
            <person name="Roos D."/>
            <person name="Caler E."/>
            <person name="Lorenzi H."/>
        </authorList>
    </citation>
    <scope>NUCLEOTIDE SEQUENCE</scope>
</reference>
<evidence type="ECO:0000313" key="3">
    <source>
        <dbReference type="Proteomes" id="UP000019763"/>
    </source>
</evidence>
<sequence>MWVATRHEGFDREGFLLNRPKVYTGFVAGSLDRCSKGFLRTGLLFQTLALLGMILFHYAFGGLGYYTWDLRHTTEEMRNNETYRLALLGFNILYFLGSILLTAFQAGLADDAAWSRGYRAGSKLLSYASFFDVVASTMQLAWALNFSSYYTDAMWTHFRDGNLDWVFCNGARVIRALAYVGYGLSFFLLEVYHDEGTNDWHGGANLIFYLLAGISEMSVILLADPAFSTAVSFVALMSALLWAVAFEEEVNASSPALNESELCNELEKQMDRFARVNPLNV</sequence>
<dbReference type="GeneID" id="22912570"/>
<feature type="transmembrane region" description="Helical" evidence="1">
    <location>
        <begin position="229"/>
        <end position="246"/>
    </location>
</feature>
<dbReference type="Pfam" id="PF11677">
    <property type="entry name" value="DUF3273"/>
    <property type="match status" value="1"/>
</dbReference>
<dbReference type="AlphaFoldDB" id="A0A023B7H4"/>
<proteinExistence type="predicted"/>
<dbReference type="OMA" id="DDACWAR"/>
<feature type="transmembrane region" description="Helical" evidence="1">
    <location>
        <begin position="43"/>
        <end position="65"/>
    </location>
</feature>
<organism evidence="2 3">
    <name type="scientific">Gregarina niphandrodes</name>
    <name type="common">Septate eugregarine</name>
    <dbReference type="NCBI Taxonomy" id="110365"/>
    <lineage>
        <taxon>Eukaryota</taxon>
        <taxon>Sar</taxon>
        <taxon>Alveolata</taxon>
        <taxon>Apicomplexa</taxon>
        <taxon>Conoidasida</taxon>
        <taxon>Gregarinasina</taxon>
        <taxon>Eugregarinorida</taxon>
        <taxon>Gregarinidae</taxon>
        <taxon>Gregarina</taxon>
    </lineage>
</organism>
<evidence type="ECO:0000313" key="2">
    <source>
        <dbReference type="EMBL" id="EZG67240.1"/>
    </source>
</evidence>
<keyword evidence="1" id="KW-0472">Membrane</keyword>
<dbReference type="eggNOG" id="ENOG502S1DB">
    <property type="taxonomic scope" value="Eukaryota"/>
</dbReference>
<gene>
    <name evidence="2" type="ORF">GNI_070260</name>
</gene>
<name>A0A023B7H4_GRENI</name>
<evidence type="ECO:0000256" key="1">
    <source>
        <dbReference type="SAM" id="Phobius"/>
    </source>
</evidence>
<dbReference type="OrthoDB" id="396938at2759"/>
<dbReference type="RefSeq" id="XP_011130285.1">
    <property type="nucleotide sequence ID" value="XM_011131983.1"/>
</dbReference>
<accession>A0A023B7H4</accession>
<protein>
    <submittedName>
        <fullName evidence="2">Transmembrane protein</fullName>
    </submittedName>
</protein>
<dbReference type="VEuPathDB" id="CryptoDB:GNI_070260"/>
<feature type="transmembrane region" description="Helical" evidence="1">
    <location>
        <begin position="124"/>
        <end position="144"/>
    </location>
</feature>
<keyword evidence="3" id="KW-1185">Reference proteome</keyword>
<dbReference type="InterPro" id="IPR021691">
    <property type="entry name" value="DUF3273"/>
</dbReference>